<feature type="region of interest" description="Disordered" evidence="6">
    <location>
        <begin position="660"/>
        <end position="690"/>
    </location>
</feature>
<feature type="compositionally biased region" description="Low complexity" evidence="6">
    <location>
        <begin position="265"/>
        <end position="285"/>
    </location>
</feature>
<feature type="region of interest" description="Disordered" evidence="6">
    <location>
        <begin position="251"/>
        <end position="285"/>
    </location>
</feature>
<dbReference type="InterPro" id="IPR011009">
    <property type="entry name" value="Kinase-like_dom_sf"/>
</dbReference>
<evidence type="ECO:0000256" key="5">
    <source>
        <dbReference type="ARBA" id="ARBA00022840"/>
    </source>
</evidence>
<evidence type="ECO:0000256" key="4">
    <source>
        <dbReference type="ARBA" id="ARBA00022777"/>
    </source>
</evidence>
<dbReference type="InterPro" id="IPR030616">
    <property type="entry name" value="Aur-like"/>
</dbReference>
<evidence type="ECO:0000256" key="2">
    <source>
        <dbReference type="ARBA" id="ARBA00022679"/>
    </source>
</evidence>
<dbReference type="SUPFAM" id="SSF56112">
    <property type="entry name" value="Protein kinase-like (PK-like)"/>
    <property type="match status" value="1"/>
</dbReference>
<feature type="compositionally biased region" description="Low complexity" evidence="6">
    <location>
        <begin position="152"/>
        <end position="173"/>
    </location>
</feature>
<evidence type="ECO:0000313" key="9">
    <source>
        <dbReference type="Proteomes" id="UP001189429"/>
    </source>
</evidence>
<evidence type="ECO:0000256" key="3">
    <source>
        <dbReference type="ARBA" id="ARBA00022741"/>
    </source>
</evidence>
<feature type="region of interest" description="Disordered" evidence="6">
    <location>
        <begin position="326"/>
        <end position="385"/>
    </location>
</feature>
<accession>A0ABN9U4C7</accession>
<name>A0ABN9U4C7_9DINO</name>
<sequence length="690" mass="72901">MGETSTRRRARPRVGSVGYIAPEVLTLPCPPQTTQVDCFSAGVLLYTCLAGHGPFQGRNLKEVLVQNLHNSVNMQAMTRFPPGARDLVTQLLETRPEDRPTAGQCLRHPWLRRPRDANSLKVPPRNPFSSCTLESLGETTSRFSHSHGCSMSKASSNRTLSSSSRSSSSSEQSGAEDHGPLNTQPYFPSKSQDSLSVLAVMAATERSSQRVEASGHSARGTASWPHGPVSVAGKQLAKSLSQSISYDFLQPRPSAADGTRSAPVRRALAAGSAGRAPPAGAAGRAARAAGGAPWAAVRGAPADHAQGLQGSGALAARILRVRHRAPLDSGTEASDSEEGPEEEEHCSHGCSVSKTVGPEAARADAGANSSKEARAEAPGERLSGRLSFRGLRQRVAEARSAKGHVPVPRFLLGVGMRPRTSVRRRSRTPQLRESEGVCAPSALAGGVAAPFVLSGGLATEADSSAKRAWQLRRLAQKLEAATDKQIPISFLECAAGASKAVVSGYSQLVGAAPIHIDAKVWGWVSTRRLFWTRGQHGGFHSRSALALPRGSLVTTVAQGRGGVRLQLQATGQKPLPRAIALAPWCKQIFDPRLTAEDQRAPGMRTFTQDRRRFRGPIQAPELEDIDPEFSGKPAEDELAELLASGPSPLAAAAKLLASTGGARNGGAQNGGEQRGRTNDGTVGKSIRRRA</sequence>
<dbReference type="EMBL" id="CAUYUJ010015367">
    <property type="protein sequence ID" value="CAK0853027.1"/>
    <property type="molecule type" value="Genomic_DNA"/>
</dbReference>
<dbReference type="Pfam" id="PF00069">
    <property type="entry name" value="Pkinase"/>
    <property type="match status" value="1"/>
</dbReference>
<feature type="region of interest" description="Disordered" evidence="6">
    <location>
        <begin position="142"/>
        <end position="190"/>
    </location>
</feature>
<feature type="compositionally biased region" description="Basic and acidic residues" evidence="6">
    <location>
        <begin position="371"/>
        <end position="383"/>
    </location>
</feature>
<evidence type="ECO:0000313" key="8">
    <source>
        <dbReference type="EMBL" id="CAK0853027.1"/>
    </source>
</evidence>
<proteinExistence type="predicted"/>
<dbReference type="SMART" id="SM00220">
    <property type="entry name" value="S_TKc"/>
    <property type="match status" value="1"/>
</dbReference>
<keyword evidence="5" id="KW-0067">ATP-binding</keyword>
<feature type="compositionally biased region" description="Polar residues" evidence="6">
    <location>
        <begin position="181"/>
        <end position="190"/>
    </location>
</feature>
<keyword evidence="4" id="KW-0418">Kinase</keyword>
<reference evidence="8" key="1">
    <citation type="submission" date="2023-10" db="EMBL/GenBank/DDBJ databases">
        <authorList>
            <person name="Chen Y."/>
            <person name="Shah S."/>
            <person name="Dougan E. K."/>
            <person name="Thang M."/>
            <person name="Chan C."/>
        </authorList>
    </citation>
    <scope>NUCLEOTIDE SEQUENCE [LARGE SCALE GENOMIC DNA]</scope>
</reference>
<organism evidence="8 9">
    <name type="scientific">Prorocentrum cordatum</name>
    <dbReference type="NCBI Taxonomy" id="2364126"/>
    <lineage>
        <taxon>Eukaryota</taxon>
        <taxon>Sar</taxon>
        <taxon>Alveolata</taxon>
        <taxon>Dinophyceae</taxon>
        <taxon>Prorocentrales</taxon>
        <taxon>Prorocentraceae</taxon>
        <taxon>Prorocentrum</taxon>
    </lineage>
</organism>
<dbReference type="PANTHER" id="PTHR24350">
    <property type="entry name" value="SERINE/THREONINE-PROTEIN KINASE IAL-RELATED"/>
    <property type="match status" value="1"/>
</dbReference>
<protein>
    <recommendedName>
        <fullName evidence="7">Protein kinase domain-containing protein</fullName>
    </recommendedName>
</protein>
<evidence type="ECO:0000256" key="1">
    <source>
        <dbReference type="ARBA" id="ARBA00022527"/>
    </source>
</evidence>
<dbReference type="Gene3D" id="1.10.510.10">
    <property type="entry name" value="Transferase(Phosphotransferase) domain 1"/>
    <property type="match status" value="1"/>
</dbReference>
<evidence type="ECO:0000256" key="6">
    <source>
        <dbReference type="SAM" id="MobiDB-lite"/>
    </source>
</evidence>
<feature type="domain" description="Protein kinase" evidence="7">
    <location>
        <begin position="1"/>
        <end position="111"/>
    </location>
</feature>
<keyword evidence="9" id="KW-1185">Reference proteome</keyword>
<comment type="caution">
    <text evidence="8">The sequence shown here is derived from an EMBL/GenBank/DDBJ whole genome shotgun (WGS) entry which is preliminary data.</text>
</comment>
<dbReference type="InterPro" id="IPR000719">
    <property type="entry name" value="Prot_kinase_dom"/>
</dbReference>
<dbReference type="PROSITE" id="PS50011">
    <property type="entry name" value="PROTEIN_KINASE_DOM"/>
    <property type="match status" value="1"/>
</dbReference>
<keyword evidence="2" id="KW-0808">Transferase</keyword>
<evidence type="ECO:0000259" key="7">
    <source>
        <dbReference type="PROSITE" id="PS50011"/>
    </source>
</evidence>
<keyword evidence="3" id="KW-0547">Nucleotide-binding</keyword>
<dbReference type="Proteomes" id="UP001189429">
    <property type="component" value="Unassembled WGS sequence"/>
</dbReference>
<keyword evidence="1" id="KW-0723">Serine/threonine-protein kinase</keyword>
<feature type="compositionally biased region" description="Acidic residues" evidence="6">
    <location>
        <begin position="334"/>
        <end position="344"/>
    </location>
</feature>
<feature type="region of interest" description="Disordered" evidence="6">
    <location>
        <begin position="208"/>
        <end position="229"/>
    </location>
</feature>
<gene>
    <name evidence="8" type="ORF">PCOR1329_LOCUS44637</name>
</gene>